<sequence length="130" mass="14538">MEQVQPPALAPPSPQVPPPRPLEIATLVWNKNKRPFADAVACVEAYWAHASQMDAETQEHMIQHISRGHCTHTRSSLKQASSHRLYKAAMKDHAKNTWPVYLILNAMYNTLPDVGCIKPPLVAHVTSEIL</sequence>
<organism evidence="1 2">
    <name type="scientific">Trichoderma semiorbis</name>
    <dbReference type="NCBI Taxonomy" id="1491008"/>
    <lineage>
        <taxon>Eukaryota</taxon>
        <taxon>Fungi</taxon>
        <taxon>Dikarya</taxon>
        <taxon>Ascomycota</taxon>
        <taxon>Pezizomycotina</taxon>
        <taxon>Sordariomycetes</taxon>
        <taxon>Hypocreomycetidae</taxon>
        <taxon>Hypocreales</taxon>
        <taxon>Hypocreaceae</taxon>
        <taxon>Trichoderma</taxon>
    </lineage>
</organism>
<evidence type="ECO:0000313" key="1">
    <source>
        <dbReference type="EMBL" id="KAH0521795.1"/>
    </source>
</evidence>
<name>A0A9P8KLD8_9HYPO</name>
<proteinExistence type="predicted"/>
<protein>
    <submittedName>
        <fullName evidence="1">Uncharacterized protein</fullName>
    </submittedName>
</protein>
<accession>A0A9P8KLD8</accession>
<dbReference type="AlphaFoldDB" id="A0A9P8KLD8"/>
<comment type="caution">
    <text evidence="1">The sequence shown here is derived from an EMBL/GenBank/DDBJ whole genome shotgun (WGS) entry which is preliminary data.</text>
</comment>
<gene>
    <name evidence="1" type="ORF">TsFJ059_005733</name>
</gene>
<reference evidence="1 2" key="1">
    <citation type="submission" date="2021-08" db="EMBL/GenBank/DDBJ databases">
        <title>The highly contiguous genome resource for Trichoderma semiorbis FJ059, a fungal antagonistic to plant pathogens.</title>
        <authorList>
            <person name="Liu T."/>
        </authorList>
    </citation>
    <scope>NUCLEOTIDE SEQUENCE [LARGE SCALE GENOMIC DNA]</scope>
    <source>
        <strain evidence="1 2">FJ059</strain>
    </source>
</reference>
<keyword evidence="2" id="KW-1185">Reference proteome</keyword>
<dbReference type="EMBL" id="JAIMJC010000007">
    <property type="protein sequence ID" value="KAH0521795.1"/>
    <property type="molecule type" value="Genomic_DNA"/>
</dbReference>
<dbReference type="Proteomes" id="UP000826573">
    <property type="component" value="Unassembled WGS sequence"/>
</dbReference>
<evidence type="ECO:0000313" key="2">
    <source>
        <dbReference type="Proteomes" id="UP000826573"/>
    </source>
</evidence>